<name>A0A840L7N0_9BURK</name>
<evidence type="ECO:0000256" key="2">
    <source>
        <dbReference type="ARBA" id="ARBA00005791"/>
    </source>
</evidence>
<comment type="similarity">
    <text evidence="2">Belongs to the thioredoxin family. DsbA subfamily.</text>
</comment>
<evidence type="ECO:0000256" key="7">
    <source>
        <dbReference type="ARBA" id="ARBA00023284"/>
    </source>
</evidence>
<comment type="caution">
    <text evidence="9">The sequence shown here is derived from an EMBL/GenBank/DDBJ whole genome shotgun (WGS) entry which is preliminary data.</text>
</comment>
<dbReference type="AlphaFoldDB" id="A0A840L7N0"/>
<evidence type="ECO:0000313" key="10">
    <source>
        <dbReference type="Proteomes" id="UP000562027"/>
    </source>
</evidence>
<evidence type="ECO:0000256" key="5">
    <source>
        <dbReference type="ARBA" id="ARBA00022764"/>
    </source>
</evidence>
<accession>A0A840L7N0</accession>
<dbReference type="InterPro" id="IPR017937">
    <property type="entry name" value="Thioredoxin_CS"/>
</dbReference>
<evidence type="ECO:0000259" key="8">
    <source>
        <dbReference type="PROSITE" id="PS51352"/>
    </source>
</evidence>
<sequence>MKRRDFSAQLGLSALGLSTLGLSTLGLPGIAAAQGGPMEGKQYLKLSQALPTTPGKIDVVEFFWYGCPHCFAFDPTLEAWVKQLPADVSFRRVHVGFRANIKSHQKLFYALEAMGKQAEVHSAVFAAFQRDMPESDKDVIALVGRLGLDVAKFTAAYNSFGVQTKCAQASKLSEDFRIDGVPALGIAGRYLTSPSIAGTRGAGEQVNGQQAVAVADFLIKLARNKA</sequence>
<proteinExistence type="inferred from homology"/>
<dbReference type="Proteomes" id="UP000562027">
    <property type="component" value="Unassembled WGS sequence"/>
</dbReference>
<dbReference type="GO" id="GO:0042597">
    <property type="term" value="C:periplasmic space"/>
    <property type="evidence" value="ECO:0007669"/>
    <property type="project" value="UniProtKB-SubCell"/>
</dbReference>
<keyword evidence="4" id="KW-0732">Signal</keyword>
<dbReference type="InterPro" id="IPR001853">
    <property type="entry name" value="DSBA-like_thioredoxin_dom"/>
</dbReference>
<evidence type="ECO:0000313" key="9">
    <source>
        <dbReference type="EMBL" id="MBB4842773.1"/>
    </source>
</evidence>
<dbReference type="Gene3D" id="3.40.30.10">
    <property type="entry name" value="Glutaredoxin"/>
    <property type="match status" value="2"/>
</dbReference>
<gene>
    <name evidence="9" type="ORF">HNP55_001288</name>
</gene>
<dbReference type="Pfam" id="PF01323">
    <property type="entry name" value="DSBA"/>
    <property type="match status" value="1"/>
</dbReference>
<dbReference type="InterPro" id="IPR036249">
    <property type="entry name" value="Thioredoxin-like_sf"/>
</dbReference>
<protein>
    <recommendedName>
        <fullName evidence="3">Thiol:disulfide interchange protein DsbA</fullName>
    </recommendedName>
</protein>
<evidence type="ECO:0000256" key="4">
    <source>
        <dbReference type="ARBA" id="ARBA00022729"/>
    </source>
</evidence>
<dbReference type="InterPro" id="IPR050824">
    <property type="entry name" value="Thiol_disulfide_DsbA"/>
</dbReference>
<reference evidence="9 10" key="1">
    <citation type="submission" date="2020-08" db="EMBL/GenBank/DDBJ databases">
        <title>Functional genomics of gut bacteria from endangered species of beetles.</title>
        <authorList>
            <person name="Carlos-Shanley C."/>
        </authorList>
    </citation>
    <scope>NUCLEOTIDE SEQUENCE [LARGE SCALE GENOMIC DNA]</scope>
    <source>
        <strain evidence="9 10">S00239</strain>
    </source>
</reference>
<dbReference type="GO" id="GO:0015036">
    <property type="term" value="F:disulfide oxidoreductase activity"/>
    <property type="evidence" value="ECO:0007669"/>
    <property type="project" value="UniProtKB-ARBA"/>
</dbReference>
<evidence type="ECO:0000256" key="6">
    <source>
        <dbReference type="ARBA" id="ARBA00023157"/>
    </source>
</evidence>
<dbReference type="SUPFAM" id="SSF52833">
    <property type="entry name" value="Thioredoxin-like"/>
    <property type="match status" value="1"/>
</dbReference>
<organism evidence="9 10">
    <name type="scientific">Roseateles oligotrophus</name>
    <dbReference type="NCBI Taxonomy" id="1769250"/>
    <lineage>
        <taxon>Bacteria</taxon>
        <taxon>Pseudomonadati</taxon>
        <taxon>Pseudomonadota</taxon>
        <taxon>Betaproteobacteria</taxon>
        <taxon>Burkholderiales</taxon>
        <taxon>Sphaerotilaceae</taxon>
        <taxon>Roseateles</taxon>
    </lineage>
</organism>
<dbReference type="PANTHER" id="PTHR35891:SF3">
    <property type="entry name" value="THIOL:DISULFIDE INTERCHANGE PROTEIN DSBL"/>
    <property type="match status" value="1"/>
</dbReference>
<dbReference type="PROSITE" id="PS00194">
    <property type="entry name" value="THIOREDOXIN_1"/>
    <property type="match status" value="1"/>
</dbReference>
<dbReference type="RefSeq" id="WP_184297385.1">
    <property type="nucleotide sequence ID" value="NZ_JACHLP010000002.1"/>
</dbReference>
<feature type="domain" description="Thioredoxin" evidence="8">
    <location>
        <begin position="23"/>
        <end position="162"/>
    </location>
</feature>
<keyword evidence="10" id="KW-1185">Reference proteome</keyword>
<keyword evidence="6" id="KW-1015">Disulfide bond</keyword>
<dbReference type="InterPro" id="IPR013766">
    <property type="entry name" value="Thioredoxin_domain"/>
</dbReference>
<evidence type="ECO:0000256" key="3">
    <source>
        <dbReference type="ARBA" id="ARBA00013831"/>
    </source>
</evidence>
<dbReference type="PROSITE" id="PS51352">
    <property type="entry name" value="THIOREDOXIN_2"/>
    <property type="match status" value="1"/>
</dbReference>
<keyword evidence="7" id="KW-0676">Redox-active center</keyword>
<evidence type="ECO:0000256" key="1">
    <source>
        <dbReference type="ARBA" id="ARBA00004418"/>
    </source>
</evidence>
<comment type="subcellular location">
    <subcellularLocation>
        <location evidence="1">Periplasm</location>
    </subcellularLocation>
</comment>
<dbReference type="CDD" id="cd03019">
    <property type="entry name" value="DsbA_DsbA"/>
    <property type="match status" value="1"/>
</dbReference>
<keyword evidence="5" id="KW-0574">Periplasm</keyword>
<dbReference type="InterPro" id="IPR023205">
    <property type="entry name" value="DsbA/DsbL"/>
</dbReference>
<dbReference type="EMBL" id="JACHLP010000002">
    <property type="protein sequence ID" value="MBB4842773.1"/>
    <property type="molecule type" value="Genomic_DNA"/>
</dbReference>
<dbReference type="PANTHER" id="PTHR35891">
    <property type="entry name" value="THIOL:DISULFIDE INTERCHANGE PROTEIN DSBA"/>
    <property type="match status" value="1"/>
</dbReference>